<keyword evidence="7" id="KW-1133">Transmembrane helix</keyword>
<evidence type="ECO:0000256" key="3">
    <source>
        <dbReference type="ARBA" id="ARBA00010514"/>
    </source>
</evidence>
<evidence type="ECO:0000313" key="8">
    <source>
        <dbReference type="EMBL" id="GBE85671.1"/>
    </source>
</evidence>
<dbReference type="UniPathway" id="UPA00705"/>
<dbReference type="STRING" id="139825.A0A401GTW3"/>
<comment type="caution">
    <text evidence="8">The sequence shown here is derived from an EMBL/GenBank/DDBJ whole genome shotgun (WGS) entry which is preliminary data.</text>
</comment>
<comment type="subcellular location">
    <subcellularLocation>
        <location evidence="1 7">Mitochondrion inner membrane</location>
        <topology evidence="1 7">Single-pass membrane protein</topology>
    </subcellularLocation>
</comment>
<evidence type="ECO:0000256" key="2">
    <source>
        <dbReference type="ARBA" id="ARBA00004673"/>
    </source>
</evidence>
<comment type="subunit">
    <text evidence="7">Component of the cytochrome c oxidase (complex IV, CIV), a multisubunit enzyme composed of a catalytic core of 3 subunits and several supernumerary subunits. The complex exists as a monomer or a dimer and forms supercomplexes (SCs) in the inner mitochondrial membrane with ubiquinol-cytochrome c oxidoreductase (cytochrome b-c1 complex, complex III, CIII).</text>
</comment>
<dbReference type="OrthoDB" id="9974841at2759"/>
<accession>A0A401GTW3</accession>
<feature type="transmembrane region" description="Helical" evidence="7">
    <location>
        <begin position="54"/>
        <end position="74"/>
    </location>
</feature>
<reference evidence="8 9" key="1">
    <citation type="journal article" date="2018" name="Sci. Rep.">
        <title>Genome sequence of the cauliflower mushroom Sparassis crispa (Hanabiratake) and its association with beneficial usage.</title>
        <authorList>
            <person name="Kiyama R."/>
            <person name="Furutani Y."/>
            <person name="Kawaguchi K."/>
            <person name="Nakanishi T."/>
        </authorList>
    </citation>
    <scope>NUCLEOTIDE SEQUENCE [LARGE SCALE GENOMIC DNA]</scope>
</reference>
<keyword evidence="7" id="KW-0809">Transit peptide</keyword>
<dbReference type="InParanoid" id="A0A401GTW3"/>
<dbReference type="GO" id="GO:0045277">
    <property type="term" value="C:respiratory chain complex IV"/>
    <property type="evidence" value="ECO:0007669"/>
    <property type="project" value="UniProtKB-UniRule"/>
</dbReference>
<dbReference type="GO" id="GO:0006123">
    <property type="term" value="P:mitochondrial electron transport, cytochrome c to oxygen"/>
    <property type="evidence" value="ECO:0007669"/>
    <property type="project" value="UniProtKB-UniRule"/>
</dbReference>
<evidence type="ECO:0000256" key="7">
    <source>
        <dbReference type="RuleBase" id="RU368123"/>
    </source>
</evidence>
<evidence type="ECO:0000313" key="9">
    <source>
        <dbReference type="Proteomes" id="UP000287166"/>
    </source>
</evidence>
<evidence type="ECO:0000256" key="4">
    <source>
        <dbReference type="ARBA" id="ARBA00022792"/>
    </source>
</evidence>
<keyword evidence="9" id="KW-1185">Reference proteome</keyword>
<comment type="function">
    <text evidence="7">Component of the cytochrome c oxidase, the last enzyme in the mitochondrial electron transport chain which drives oxidative phosphorylation. The respiratory chain contains 3 multisubunit complexes succinate dehydrogenase (complex II, CII), ubiquinol-cytochrome c oxidoreductase (cytochrome b-c1 complex, complex III, CIII) and cytochrome c oxidase (complex IV, CIV), that cooperate to transfer electrons derived from NADH and succinate to molecular oxygen, creating an electrochemical gradient over the inner membrane that drives transmembrane transport and the ATP synthase. Cytochrome c oxidase is the component of the respiratory chain that catalyzes the reduction of oxygen to water. Electrons originating from reduced cytochrome c in the intermembrane space (IMS) are transferred via the dinuclear copper A center (CU(A)) of subunit 2 and heme A of subunit 1 to the active site in subunit 1, a binuclear center (BNC) formed by heme A3 and copper B (CU(B)). The BNC reduces molecular oxygen to 2 water molecules using 4 electrons from cytochrome c in the IMS and 4 protons from the mitochondrial matrix.</text>
</comment>
<proteinExistence type="inferred from homology"/>
<name>A0A401GTW3_9APHY</name>
<dbReference type="EMBL" id="BFAD01000008">
    <property type="protein sequence ID" value="GBE85671.1"/>
    <property type="molecule type" value="Genomic_DNA"/>
</dbReference>
<comment type="similarity">
    <text evidence="3 7">Belongs to the cytochrome c oxidase VIIc family.</text>
</comment>
<keyword evidence="6 7" id="KW-0472">Membrane</keyword>
<keyword evidence="7" id="KW-0812">Transmembrane</keyword>
<dbReference type="Pfam" id="PF02935">
    <property type="entry name" value="COX7C"/>
    <property type="match status" value="1"/>
</dbReference>
<dbReference type="RefSeq" id="XP_027616584.1">
    <property type="nucleotide sequence ID" value="XM_027760783.1"/>
</dbReference>
<dbReference type="Gene3D" id="4.10.49.10">
    <property type="entry name" value="Cytochrome c oxidase subunit VIIc"/>
    <property type="match status" value="1"/>
</dbReference>
<evidence type="ECO:0000256" key="5">
    <source>
        <dbReference type="ARBA" id="ARBA00023128"/>
    </source>
</evidence>
<gene>
    <name evidence="8" type="ORF">SCP_0801920</name>
</gene>
<dbReference type="GO" id="GO:0005743">
    <property type="term" value="C:mitochondrial inner membrane"/>
    <property type="evidence" value="ECO:0007669"/>
    <property type="project" value="UniProtKB-SubCell"/>
</dbReference>
<protein>
    <recommendedName>
        <fullName evidence="7">Cytochrome c oxidase subunit 8, mitochondrial</fullName>
    </recommendedName>
    <alternativeName>
        <fullName evidence="7">Cytochrome c oxidase polypeptide VIII</fullName>
    </alternativeName>
</protein>
<comment type="pathway">
    <text evidence="2 7">Energy metabolism; oxidative phosphorylation.</text>
</comment>
<keyword evidence="5 7" id="KW-0496">Mitochondrion</keyword>
<dbReference type="GeneID" id="38782588"/>
<evidence type="ECO:0000256" key="6">
    <source>
        <dbReference type="ARBA" id="ARBA00023136"/>
    </source>
</evidence>
<dbReference type="InterPro" id="IPR004202">
    <property type="entry name" value="COX7C/Cox8"/>
</dbReference>
<dbReference type="Proteomes" id="UP000287166">
    <property type="component" value="Unassembled WGS sequence"/>
</dbReference>
<organism evidence="8 9">
    <name type="scientific">Sparassis crispa</name>
    <dbReference type="NCBI Taxonomy" id="139825"/>
    <lineage>
        <taxon>Eukaryota</taxon>
        <taxon>Fungi</taxon>
        <taxon>Dikarya</taxon>
        <taxon>Basidiomycota</taxon>
        <taxon>Agaricomycotina</taxon>
        <taxon>Agaricomycetes</taxon>
        <taxon>Polyporales</taxon>
        <taxon>Sparassidaceae</taxon>
        <taxon>Sparassis</taxon>
    </lineage>
</organism>
<dbReference type="SUPFAM" id="SSF81427">
    <property type="entry name" value="Mitochondrial cytochrome c oxidase subunit VIIc (aka VIIIa)"/>
    <property type="match status" value="1"/>
</dbReference>
<dbReference type="InterPro" id="IPR036636">
    <property type="entry name" value="COX7C/Cox8_sf"/>
</dbReference>
<dbReference type="AlphaFoldDB" id="A0A401GTW3"/>
<evidence type="ECO:0000256" key="1">
    <source>
        <dbReference type="ARBA" id="ARBA00004434"/>
    </source>
</evidence>
<keyword evidence="4 7" id="KW-0999">Mitochondrion inner membrane</keyword>
<sequence length="80" mass="9075">MTPMSSSSLRMTPLSRVPYTIPKRVRSITASGPHTAHKNMPFSYSNRTAFRSKYIAFVSTGFLLPFIAGYWQLWKSSRAT</sequence>